<dbReference type="OMA" id="LEMRLGM"/>
<sequence length="261" mass="28738">MSFHLSTKERLLLLIDDIEMISKELIEQAHQKISSTELADLLDLLVSKDEEFRKMLELAEEQAKVEEAMDKLRANVEIHDREIQKLQKSLKDAELILSTAIFQARQKLASINQANKRPVSSEELIKYAHRISSANAVSAPLTWCIGDLRRPYPTDIEMRNGLLGKSEQNINGGLVTHQNSTIQSDAQRNLSGTGGSGAGSGNEVPNAFQNQFSWNLGELHMMGASGNSVALETRAHKESSAQDDVEVMSTDSSSSSSSDSQ</sequence>
<evidence type="ECO:0000256" key="9">
    <source>
        <dbReference type="SAM" id="Coils"/>
    </source>
</evidence>
<evidence type="ECO:0000256" key="5">
    <source>
        <dbReference type="ARBA" id="ARBA00023163"/>
    </source>
</evidence>
<feature type="coiled-coil region" evidence="9">
    <location>
        <begin position="55"/>
        <end position="96"/>
    </location>
</feature>
<organism evidence="11 12">
    <name type="scientific">Drosophila hydei</name>
    <name type="common">Fruit fly</name>
    <dbReference type="NCBI Taxonomy" id="7224"/>
    <lineage>
        <taxon>Eukaryota</taxon>
        <taxon>Metazoa</taxon>
        <taxon>Ecdysozoa</taxon>
        <taxon>Arthropoda</taxon>
        <taxon>Hexapoda</taxon>
        <taxon>Insecta</taxon>
        <taxon>Pterygota</taxon>
        <taxon>Neoptera</taxon>
        <taxon>Endopterygota</taxon>
        <taxon>Diptera</taxon>
        <taxon>Brachycera</taxon>
        <taxon>Muscomorpha</taxon>
        <taxon>Ephydroidea</taxon>
        <taxon>Drosophilidae</taxon>
        <taxon>Drosophila</taxon>
    </lineage>
</organism>
<keyword evidence="6 8" id="KW-0539">Nucleus</keyword>
<dbReference type="PANTHER" id="PTHR13208">
    <property type="entry name" value="MEDIATOR OF RNA POLYMERASE II TRANSCRIPTION SUBUNIT 4"/>
    <property type="match status" value="1"/>
</dbReference>
<evidence type="ECO:0000256" key="7">
    <source>
        <dbReference type="ARBA" id="ARBA00031257"/>
    </source>
</evidence>
<reference evidence="12" key="1">
    <citation type="submission" date="2025-08" db="UniProtKB">
        <authorList>
            <consortium name="RefSeq"/>
        </authorList>
    </citation>
    <scope>IDENTIFICATION</scope>
    <source>
        <strain evidence="12">15085-1641.00</strain>
        <tissue evidence="12">Whole body</tissue>
    </source>
</reference>
<dbReference type="Proteomes" id="UP000504633">
    <property type="component" value="Unplaced"/>
</dbReference>
<name>A0A6J1MLE5_DROHY</name>
<evidence type="ECO:0000256" key="10">
    <source>
        <dbReference type="SAM" id="MobiDB-lite"/>
    </source>
</evidence>
<dbReference type="GO" id="GO:0016592">
    <property type="term" value="C:mediator complex"/>
    <property type="evidence" value="ECO:0007669"/>
    <property type="project" value="InterPro"/>
</dbReference>
<keyword evidence="9" id="KW-0175">Coiled coil</keyword>
<comment type="function">
    <text evidence="8">Component of the Mediator complex, a coactivator involved in the regulated transcription of nearly all RNA polymerase II-dependent genes. Mediator functions as a bridge to convey information from gene-specific regulatory proteins to the basal RNA polymerase II transcription machinery. Mediator is recruited to promoters by direct interactions with regulatory proteins and serves as a scaffold for the assembly of a functional preinitiation complex with RNA polymerase II and the general transcription factors.</text>
</comment>
<evidence type="ECO:0000313" key="11">
    <source>
        <dbReference type="Proteomes" id="UP000504633"/>
    </source>
</evidence>
<keyword evidence="11" id="KW-1185">Reference proteome</keyword>
<keyword evidence="5 8" id="KW-0804">Transcription</keyword>
<proteinExistence type="inferred from homology"/>
<evidence type="ECO:0000256" key="1">
    <source>
        <dbReference type="ARBA" id="ARBA00004123"/>
    </source>
</evidence>
<evidence type="ECO:0000313" key="12">
    <source>
        <dbReference type="RefSeq" id="XP_023180082.1"/>
    </source>
</evidence>
<dbReference type="Pfam" id="PF10018">
    <property type="entry name" value="Med4"/>
    <property type="match status" value="1"/>
</dbReference>
<dbReference type="RefSeq" id="XP_023180082.1">
    <property type="nucleotide sequence ID" value="XM_023324314.2"/>
</dbReference>
<dbReference type="GO" id="GO:0006357">
    <property type="term" value="P:regulation of transcription by RNA polymerase II"/>
    <property type="evidence" value="ECO:0007669"/>
    <property type="project" value="InterPro"/>
</dbReference>
<dbReference type="CTD" id="29079"/>
<evidence type="ECO:0000256" key="2">
    <source>
        <dbReference type="ARBA" id="ARBA00009626"/>
    </source>
</evidence>
<evidence type="ECO:0000256" key="4">
    <source>
        <dbReference type="ARBA" id="ARBA00023015"/>
    </source>
</evidence>
<accession>A0A6J1MLE5</accession>
<dbReference type="PANTHER" id="PTHR13208:SF2">
    <property type="entry name" value="MEDIATOR OF RNA POLYMERASE II TRANSCRIPTION SUBUNIT 4"/>
    <property type="match status" value="1"/>
</dbReference>
<evidence type="ECO:0000256" key="3">
    <source>
        <dbReference type="ARBA" id="ARBA00020629"/>
    </source>
</evidence>
<comment type="subunit">
    <text evidence="8">Component of the Mediator complex.</text>
</comment>
<evidence type="ECO:0000256" key="8">
    <source>
        <dbReference type="RuleBase" id="RU364141"/>
    </source>
</evidence>
<keyword evidence="4 8" id="KW-0805">Transcription regulation</keyword>
<dbReference type="InterPro" id="IPR019258">
    <property type="entry name" value="Mediator_Med4"/>
</dbReference>
<keyword evidence="8" id="KW-0010">Activator</keyword>
<gene>
    <name evidence="12" type="primary">LOC111605652</name>
    <name evidence="8" type="synonym">MED4</name>
</gene>
<feature type="region of interest" description="Disordered" evidence="10">
    <location>
        <begin position="186"/>
        <end position="206"/>
    </location>
</feature>
<dbReference type="KEGG" id="dhe:111605652"/>
<dbReference type="GO" id="GO:0070847">
    <property type="term" value="C:core mediator complex"/>
    <property type="evidence" value="ECO:0007669"/>
    <property type="project" value="TreeGrafter"/>
</dbReference>
<evidence type="ECO:0000256" key="6">
    <source>
        <dbReference type="ARBA" id="ARBA00023242"/>
    </source>
</evidence>
<feature type="region of interest" description="Disordered" evidence="10">
    <location>
        <begin position="230"/>
        <end position="261"/>
    </location>
</feature>
<dbReference type="OrthoDB" id="1929813at2759"/>
<protein>
    <recommendedName>
        <fullName evidence="3 8">Mediator of RNA polymerase II transcription subunit 4</fullName>
    </recommendedName>
    <alternativeName>
        <fullName evidence="7 8">Mediator complex subunit 4</fullName>
    </alternativeName>
</protein>
<dbReference type="GeneID" id="111605652"/>
<comment type="similarity">
    <text evidence="2 8">Belongs to the Mediator complex subunit 4 family.</text>
</comment>
<feature type="compositionally biased region" description="Low complexity" evidence="10">
    <location>
        <begin position="249"/>
        <end position="261"/>
    </location>
</feature>
<comment type="subcellular location">
    <subcellularLocation>
        <location evidence="1 8">Nucleus</location>
    </subcellularLocation>
</comment>
<dbReference type="GO" id="GO:0003712">
    <property type="term" value="F:transcription coregulator activity"/>
    <property type="evidence" value="ECO:0007669"/>
    <property type="project" value="InterPro"/>
</dbReference>
<dbReference type="AlphaFoldDB" id="A0A6J1MLE5"/>